<accession>A0AB39IC33</accession>
<evidence type="ECO:0000256" key="1">
    <source>
        <dbReference type="SAM" id="SignalP"/>
    </source>
</evidence>
<keyword evidence="1" id="KW-0732">Signal</keyword>
<dbReference type="AlphaFoldDB" id="A0AB39IC33"/>
<gene>
    <name evidence="2" type="ORF">LF923_0013905</name>
    <name evidence="3" type="ORF">LF929_007070</name>
</gene>
<reference evidence="2" key="1">
    <citation type="submission" date="2024-07" db="EMBL/GenBank/DDBJ databases">
        <authorList>
            <person name="Pedron J."/>
        </authorList>
    </citation>
    <scope>NUCLEOTIDE SEQUENCE</scope>
    <source>
        <strain evidence="3">A003-S1-M15</strain>
        <strain evidence="2">A642-S2-A17</strain>
    </source>
</reference>
<sequence length="286" mass="32497">MMLLIKNARMVVAGLAMVMTCAFADAPAPSSQASPFKQWLYWSEPDTYERYANTDLKVAKQENINGYDIVWWSDPLTGMTYPQIASGYTPNQRTRLNNVLNADMFMSAEAKKACQASYQKLSKTQKGQSPWGDRTEWSFTLMTPSVISYLKKEVRSCNGDVPDTFFSASTLLVQDARKLSIDDVLMLNAPPSDITRNQSFDTYHGVILTDWIITQLNTLYPRQMSDESCAYRFEEWSEDLWSLTPEGIRFYPSADRPKTCSDDGWAVLPWSLVKTTPGRLTHQVMP</sequence>
<proteinExistence type="predicted"/>
<evidence type="ECO:0000313" key="3">
    <source>
        <dbReference type="EMBL" id="XDL25947.1"/>
    </source>
</evidence>
<dbReference type="RefSeq" id="WP_226093298.1">
    <property type="nucleotide sequence ID" value="NZ_CP162411.1"/>
</dbReference>
<evidence type="ECO:0000313" key="2">
    <source>
        <dbReference type="EMBL" id="XDL13293.1"/>
    </source>
</evidence>
<protein>
    <submittedName>
        <fullName evidence="2">Uncharacterized protein</fullName>
    </submittedName>
</protein>
<dbReference type="GeneID" id="302581421"/>
<dbReference type="EMBL" id="CP162411">
    <property type="protein sequence ID" value="XDL13293.1"/>
    <property type="molecule type" value="Genomic_DNA"/>
</dbReference>
<dbReference type="EMBL" id="CP162670">
    <property type="protein sequence ID" value="XDL25947.1"/>
    <property type="molecule type" value="Genomic_DNA"/>
</dbReference>
<organism evidence="2">
    <name type="scientific">Dickeya oryzae</name>
    <dbReference type="NCBI Taxonomy" id="1240404"/>
    <lineage>
        <taxon>Bacteria</taxon>
        <taxon>Pseudomonadati</taxon>
        <taxon>Pseudomonadota</taxon>
        <taxon>Gammaproteobacteria</taxon>
        <taxon>Enterobacterales</taxon>
        <taxon>Pectobacteriaceae</taxon>
        <taxon>Dickeya</taxon>
    </lineage>
</organism>
<name>A0AB39IC33_9GAMM</name>
<feature type="signal peptide" evidence="1">
    <location>
        <begin position="1"/>
        <end position="24"/>
    </location>
</feature>
<feature type="chain" id="PRO_5044174985" evidence="1">
    <location>
        <begin position="25"/>
        <end position="286"/>
    </location>
</feature>